<feature type="transmembrane region" description="Helical" evidence="1">
    <location>
        <begin position="107"/>
        <end position="127"/>
    </location>
</feature>
<reference evidence="2" key="1">
    <citation type="submission" date="2022-09" db="EMBL/GenBank/DDBJ databases">
        <title>Intensive care unit water sources are persistently colonized with multi-drug resistant bacteria and are the site of extensive horizontal gene transfer of antibiotic resistance genes.</title>
        <authorList>
            <person name="Diorio-Toth L."/>
        </authorList>
    </citation>
    <scope>NUCLEOTIDE SEQUENCE</scope>
    <source>
        <strain evidence="2">GD03711</strain>
    </source>
</reference>
<feature type="transmembrane region" description="Helical" evidence="1">
    <location>
        <begin position="12"/>
        <end position="36"/>
    </location>
</feature>
<feature type="transmembrane region" description="Helical" evidence="1">
    <location>
        <begin position="304"/>
        <end position="322"/>
    </location>
</feature>
<feature type="transmembrane region" description="Helical" evidence="1">
    <location>
        <begin position="56"/>
        <end position="75"/>
    </location>
</feature>
<feature type="transmembrane region" description="Helical" evidence="1">
    <location>
        <begin position="207"/>
        <end position="233"/>
    </location>
</feature>
<dbReference type="RefSeq" id="WP_280022787.1">
    <property type="nucleotide sequence ID" value="NZ_JAOCIY010000081.1"/>
</dbReference>
<feature type="transmembrane region" description="Helical" evidence="1">
    <location>
        <begin position="136"/>
        <end position="153"/>
    </location>
</feature>
<feature type="transmembrane region" description="Helical" evidence="1">
    <location>
        <begin position="165"/>
        <end position="195"/>
    </location>
</feature>
<dbReference type="EMBL" id="JAOCIY010000081">
    <property type="protein sequence ID" value="MDH1482029.1"/>
    <property type="molecule type" value="Genomic_DNA"/>
</dbReference>
<accession>A0AA42UDQ3</accession>
<keyword evidence="1" id="KW-0812">Transmembrane</keyword>
<organism evidence="2 3">
    <name type="scientific">Enterobacter cloacae</name>
    <dbReference type="NCBI Taxonomy" id="550"/>
    <lineage>
        <taxon>Bacteria</taxon>
        <taxon>Pseudomonadati</taxon>
        <taxon>Pseudomonadota</taxon>
        <taxon>Gammaproteobacteria</taxon>
        <taxon>Enterobacterales</taxon>
        <taxon>Enterobacteriaceae</taxon>
        <taxon>Enterobacter</taxon>
        <taxon>Enterobacter cloacae complex</taxon>
    </lineage>
</organism>
<dbReference type="Proteomes" id="UP001161707">
    <property type="component" value="Unassembled WGS sequence"/>
</dbReference>
<keyword evidence="1" id="KW-0472">Membrane</keyword>
<evidence type="ECO:0000313" key="3">
    <source>
        <dbReference type="Proteomes" id="UP001161707"/>
    </source>
</evidence>
<feature type="transmembrane region" description="Helical" evidence="1">
    <location>
        <begin position="355"/>
        <end position="375"/>
    </location>
</feature>
<dbReference type="AlphaFoldDB" id="A0AA42UDQ3"/>
<feature type="transmembrane region" description="Helical" evidence="1">
    <location>
        <begin position="82"/>
        <end position="101"/>
    </location>
</feature>
<feature type="transmembrane region" description="Helical" evidence="1">
    <location>
        <begin position="328"/>
        <end position="348"/>
    </location>
</feature>
<dbReference type="InterPro" id="IPR025686">
    <property type="entry name" value="Glucos_trans_II"/>
</dbReference>
<comment type="caution">
    <text evidence="2">The sequence shown here is derived from an EMBL/GenBank/DDBJ whole genome shotgun (WGS) entry which is preliminary data.</text>
</comment>
<feature type="transmembrane region" description="Helical" evidence="1">
    <location>
        <begin position="273"/>
        <end position="292"/>
    </location>
</feature>
<name>A0AA42UDQ3_ENTCL</name>
<dbReference type="Pfam" id="PF14264">
    <property type="entry name" value="Glucos_trans_II"/>
    <property type="match status" value="1"/>
</dbReference>
<protein>
    <submittedName>
        <fullName evidence="2">Glucosyltransferase domain-containing protein</fullName>
    </submittedName>
</protein>
<proteinExistence type="predicted"/>
<keyword evidence="1" id="KW-1133">Transmembrane helix</keyword>
<sequence length="494" mass="54543">MFSTGSIRKDRWLLATCMALSLIYLIPFAIGGAYSIDDWLRSDTGNSGWEGNGRPIASIIMAVLSLLPSGLSFFGDNVIQDTYPFSMFFGGAVMVMAGYALKELLEVKSAIIAGIVILLPLTSPYWIGNLEFRHDSLIMSIAFFMAIFSASLFKRNSETCIAWNVLSSICLLTFMLMIYQAALNVYMSVIVIIVAMDIKNKANTKEIIKTVFGSIIAMCFAYAIYSFIIANFVSLSDYTKSHSGIIHLSSDSIDTLKGNINGFISLFSDLNHGIYGLIVLILSASSIAFFMFRHRNIGSVRSAFLVLSVPATLFLSAGVLILLEYPVITGRVMMGFGVFMCFIVATCFSDKIGIYAGGAIIILNFSFGSITANAISDQQRYDRFMAGQIVSNLYKSGFMNGDIIHLNGITSTPEQALRSMKNTPLLRGYVFSAFSNANFKYSLLRQYGINSKKPSIEQTSAFNKIIANKQPVFRDNSMDIFKFGNEYSVLLKRK</sequence>
<evidence type="ECO:0000256" key="1">
    <source>
        <dbReference type="SAM" id="Phobius"/>
    </source>
</evidence>
<gene>
    <name evidence="2" type="ORF">N5E88_21410</name>
</gene>
<evidence type="ECO:0000313" key="2">
    <source>
        <dbReference type="EMBL" id="MDH1482029.1"/>
    </source>
</evidence>